<dbReference type="PROSITE" id="PS50082">
    <property type="entry name" value="WD_REPEATS_2"/>
    <property type="match status" value="2"/>
</dbReference>
<dbReference type="InterPro" id="IPR027107">
    <property type="entry name" value="Tuberin/Ral-act_asu"/>
</dbReference>
<dbReference type="Pfam" id="PF00400">
    <property type="entry name" value="WD40"/>
    <property type="match status" value="3"/>
</dbReference>
<dbReference type="SUPFAM" id="SSF50978">
    <property type="entry name" value="WD40 repeat-like"/>
    <property type="match status" value="1"/>
</dbReference>
<dbReference type="InterPro" id="IPR035974">
    <property type="entry name" value="Rap/Ran-GAP_sf"/>
</dbReference>
<dbReference type="InterPro" id="IPR013078">
    <property type="entry name" value="His_Pase_superF_clade-1"/>
</dbReference>
<dbReference type="InterPro" id="IPR036322">
    <property type="entry name" value="WD40_repeat_dom_sf"/>
</dbReference>
<dbReference type="PANTHER" id="PTHR10063">
    <property type="entry name" value="TUBERIN"/>
    <property type="match status" value="1"/>
</dbReference>
<dbReference type="Proteomes" id="UP001176961">
    <property type="component" value="Unassembled WGS sequence"/>
</dbReference>
<evidence type="ECO:0000256" key="4">
    <source>
        <dbReference type="PROSITE-ProRule" id="PRU00221"/>
    </source>
</evidence>
<feature type="compositionally biased region" description="Basic and acidic residues" evidence="5">
    <location>
        <begin position="844"/>
        <end position="856"/>
    </location>
</feature>
<dbReference type="CDD" id="cd07067">
    <property type="entry name" value="HP_PGM_like"/>
    <property type="match status" value="1"/>
</dbReference>
<evidence type="ECO:0000256" key="2">
    <source>
        <dbReference type="ARBA" id="ARBA00022574"/>
    </source>
</evidence>
<dbReference type="InterPro" id="IPR019339">
    <property type="entry name" value="CIR_N_dom"/>
</dbReference>
<dbReference type="SMART" id="SM00320">
    <property type="entry name" value="WD40"/>
    <property type="match status" value="6"/>
</dbReference>
<feature type="domain" description="Rap-GAP" evidence="6">
    <location>
        <begin position="1358"/>
        <end position="1558"/>
    </location>
</feature>
<keyword evidence="2 4" id="KW-0853">WD repeat</keyword>
<comment type="caution">
    <text evidence="7">The sequence shown here is derived from an EMBL/GenBank/DDBJ whole genome shotgun (WGS) entry which is preliminary data.</text>
</comment>
<feature type="region of interest" description="Disordered" evidence="5">
    <location>
        <begin position="1743"/>
        <end position="1780"/>
    </location>
</feature>
<protein>
    <recommendedName>
        <fullName evidence="6">Rap-GAP domain-containing protein</fullName>
    </recommendedName>
</protein>
<dbReference type="PANTHER" id="PTHR10063:SF11">
    <property type="entry name" value="RHO GTPASE-ACTIVATING PROTEIN CG5521-RELATED"/>
    <property type="match status" value="1"/>
</dbReference>
<accession>A0AA36GIQ1</accession>
<dbReference type="SUPFAM" id="SSF111347">
    <property type="entry name" value="Rap/Ran-GAP"/>
    <property type="match status" value="1"/>
</dbReference>
<keyword evidence="1" id="KW-0343">GTPase activation</keyword>
<dbReference type="Gene3D" id="3.40.50.1240">
    <property type="entry name" value="Phosphoglycerate mutase-like"/>
    <property type="match status" value="1"/>
</dbReference>
<keyword evidence="8" id="KW-1185">Reference proteome</keyword>
<dbReference type="InterPro" id="IPR015943">
    <property type="entry name" value="WD40/YVTN_repeat-like_dom_sf"/>
</dbReference>
<feature type="repeat" description="WD" evidence="4">
    <location>
        <begin position="284"/>
        <end position="314"/>
    </location>
</feature>
<dbReference type="InterPro" id="IPR019775">
    <property type="entry name" value="WD40_repeat_CS"/>
</dbReference>
<evidence type="ECO:0000259" key="6">
    <source>
        <dbReference type="PROSITE" id="PS50085"/>
    </source>
</evidence>
<evidence type="ECO:0000256" key="3">
    <source>
        <dbReference type="ARBA" id="ARBA00022737"/>
    </source>
</evidence>
<proteinExistence type="predicted"/>
<name>A0AA36GIQ1_CYLNA</name>
<dbReference type="EMBL" id="CATQJL010000112">
    <property type="protein sequence ID" value="CAJ0593440.1"/>
    <property type="molecule type" value="Genomic_DNA"/>
</dbReference>
<reference evidence="7" key="1">
    <citation type="submission" date="2023-07" db="EMBL/GenBank/DDBJ databases">
        <authorList>
            <consortium name="CYATHOMIX"/>
        </authorList>
    </citation>
    <scope>NUCLEOTIDE SEQUENCE</scope>
    <source>
        <strain evidence="7">N/A</strain>
    </source>
</reference>
<dbReference type="GO" id="GO:0016791">
    <property type="term" value="F:phosphatase activity"/>
    <property type="evidence" value="ECO:0007669"/>
    <property type="project" value="UniProtKB-ARBA"/>
</dbReference>
<dbReference type="Gene3D" id="2.130.10.10">
    <property type="entry name" value="YVTN repeat-like/Quinoprotein amine dehydrogenase"/>
    <property type="match status" value="1"/>
</dbReference>
<dbReference type="PROSITE" id="PS50085">
    <property type="entry name" value="RAPGAP"/>
    <property type="match status" value="1"/>
</dbReference>
<dbReference type="SUPFAM" id="SSF53254">
    <property type="entry name" value="Phosphoglycerate mutase-like"/>
    <property type="match status" value="1"/>
</dbReference>
<evidence type="ECO:0000313" key="8">
    <source>
        <dbReference type="Proteomes" id="UP001176961"/>
    </source>
</evidence>
<dbReference type="InterPro" id="IPR001680">
    <property type="entry name" value="WD40_rpt"/>
</dbReference>
<dbReference type="InterPro" id="IPR029033">
    <property type="entry name" value="His_PPase_superfam"/>
</dbReference>
<dbReference type="GO" id="GO:0005737">
    <property type="term" value="C:cytoplasm"/>
    <property type="evidence" value="ECO:0007669"/>
    <property type="project" value="TreeGrafter"/>
</dbReference>
<dbReference type="InterPro" id="IPR000331">
    <property type="entry name" value="Rap/Ran_GAP_dom"/>
</dbReference>
<dbReference type="Pfam" id="PF02145">
    <property type="entry name" value="Rap_GAP"/>
    <property type="match status" value="1"/>
</dbReference>
<feature type="compositionally biased region" description="Basic residues" evidence="5">
    <location>
        <begin position="1750"/>
        <end position="1772"/>
    </location>
</feature>
<dbReference type="GO" id="GO:0005634">
    <property type="term" value="C:nucleus"/>
    <property type="evidence" value="ECO:0007669"/>
    <property type="project" value="InterPro"/>
</dbReference>
<gene>
    <name evidence="7" type="ORF">CYNAS_LOCUS5423</name>
</gene>
<evidence type="ECO:0000313" key="7">
    <source>
        <dbReference type="EMBL" id="CAJ0593440.1"/>
    </source>
</evidence>
<feature type="repeat" description="WD" evidence="4">
    <location>
        <begin position="1"/>
        <end position="30"/>
    </location>
</feature>
<dbReference type="GO" id="GO:0005096">
    <property type="term" value="F:GTPase activator activity"/>
    <property type="evidence" value="ECO:0007669"/>
    <property type="project" value="UniProtKB-KW"/>
</dbReference>
<dbReference type="GO" id="GO:0051056">
    <property type="term" value="P:regulation of small GTPase mediated signal transduction"/>
    <property type="evidence" value="ECO:0007669"/>
    <property type="project" value="InterPro"/>
</dbReference>
<sequence>MAEVHSLMASASYDQTVRVWDVGSGRHVTTIPHSDSQVNAMAFTPNGYQLAVAGFQKVRIYDMTSLKPPNHISPIVCFEQIMKNVTAIGFEAQSRWMFTGGEDHSCRVYEMRVNQLVCQRVFDNLDPVTSVVIHGNQVELFIADQAGQVYVWDLRRDGHMQLPMPPLSYQEFVTNLAIHPSANMLAGITNRGYLIVWDLSNGADEWAQKLSYIERTTETMARLRLPDTGKRLVHKSYGLSCRYSPDGRTLVTTGADNMFHILDSLDSVQKSCLDAGCDWNWNSAFTCDSRLLFTGGADNRVKLWDLDSGQMVMKYDGHTKPITALCVSDVPMRDSVSRVKHLKILLDQMSTQEKRQLMEEHSFETFHLVDELLLLADNVANPQGAVEGESGLWTLEQILCYAPELVGSGWQRHAIEALLKKAIYPRNLLAIRKIAIRLFLIFYQSLSIYGKATEDLDRVFQCLLPYFPLRDGQDTETVLQQYCHSSGTVHWSDRSMGSPTLPGTGPLSAKEKAQKLQVYLDKFLGYCTHETSRIEWSDEKKRFQCANFIIDRVINLYIAECFSDLETNGVDIFGGWEGADDTTEALETADPIVIARYWLIRWVNNLAAVQQLPAEQRHIGVLLYHDALFASHRATNMALSLMREAMTLPLACSNVIQKVVTTLSAWLLQYEIPPFVASNEVPVETSSLLLINMLLSFFQSPYLAQPGDRLQSAITTSNSILRACRDLAAQRLNLPRPLSVRVWSELMYRLCQSAVKICSHSDKYSQEMSSAIAATVLSNIVMIKAVRHIDIDDKIWDEVSNVFLHGIWIQMAQQWSRISYSVTRALILHLAHVDIFSQEELDKANRDSAPTKKAEVTSENEAGEETSLDTEHSNDNNVFLESDDITSAVPTWNGNPMIWLQVWRHFMCVLGPHSVSSANALIAVETLSNTINNLLSANLDPLAHWIASRLVQTPANLLPNCIASLGAVLNSSRQPSSVLQAHILLAFIRLIKAGDPHVLPHIVAMSPRHLKVLSQHLVHALPTMIAQNPPNAHTLKVLALLSTSNAPAEQLLLKELALGEISLTHALLCVNALCMLVIQRGDSDLLAKMFNILQTHRCGPTLLPVLCSCMESLFRISINPATLQAVLRTIPSLRDERLRTEIQWTIASLALAHSLKSDLPQISKTFLIDNQKLLEGALVTMESQFPLPGFNVAKWNSVESPPSKANEQQVFVLKNSAIISANKDPNVEVTCRTVVGRHCWIFEPHKSERKECRNVNTWLQKESQRGRRAARDSVGILGTMDDPFDALPRPNNTMNTKCPPEWLDILESSRRQPQPLKPMPRTTNKPAITKLHEWRAFSTSINCITDLAEVPPNFARDLKHLDQTSAREVHKVAVIYVAEGQEDKQSILSNTKASPSFERFVSELGWPVCIGKGHEGYPGGLPYDTIAPYYATPDTELIFHVSTYLSGDVTQKWKHIGNDEVHIVWSEHSKPYRRETMATKFGDVLIVLERASEESYRVRVETVSALEFGPLHNGALVGSEELAELVRLTVINASRAYRLSVQDQVRPLRHREHVFAHETMRHMNKVRLSYAKMNILPQKKWHVRTKENIARVRRDEAKAAQEEQDRLDRAIKAENERRLEALRAQAAKRDANLEPFALRGTAEATIASSSGHVNLFQDLEQAELQNFGQGNKEYEEEKRKEQAEWDSKMGIQKAFAEGTKELGKEQEWYTKISRPYARAEEVKVRKNQVCRVLCQQLQRIKMTKSINSDKRRKKKKKKEKKKKHHHHHHHHHATQDSVDDKVEMELEKRNRLAALREERLIRERAERHRTLQLLNPTKAAAAAPKQKYNSMFNPELARKLPIRALPEISARAKCRIRERYGLEDNVNRKWRSLPGGSDLASDNSMLSERGRKQAKEVAVRFGKINLSHVFASPYDRTIETATIIVGDKNLPIKPEPGLCECLYMCENPPGFWEPEKLKEKFPLVDTDYISVFSKHTLPKERYGDDACIPRVKTTLNRILEKYDGDILLVSHGAPIGAIHDIWAGDFKYQRR</sequence>
<dbReference type="Pfam" id="PF00300">
    <property type="entry name" value="His_Phos_1"/>
    <property type="match status" value="1"/>
</dbReference>
<dbReference type="Gene3D" id="3.40.50.11210">
    <property type="entry name" value="Rap/Ran-GAP"/>
    <property type="match status" value="1"/>
</dbReference>
<evidence type="ECO:0000256" key="1">
    <source>
        <dbReference type="ARBA" id="ARBA00022468"/>
    </source>
</evidence>
<evidence type="ECO:0000256" key="5">
    <source>
        <dbReference type="SAM" id="MobiDB-lite"/>
    </source>
</evidence>
<dbReference type="PROSITE" id="PS00678">
    <property type="entry name" value="WD_REPEATS_1"/>
    <property type="match status" value="2"/>
</dbReference>
<dbReference type="SMART" id="SM01083">
    <property type="entry name" value="Cir_N"/>
    <property type="match status" value="1"/>
</dbReference>
<organism evidence="7 8">
    <name type="scientific">Cylicocyclus nassatus</name>
    <name type="common">Nematode worm</name>
    <dbReference type="NCBI Taxonomy" id="53992"/>
    <lineage>
        <taxon>Eukaryota</taxon>
        <taxon>Metazoa</taxon>
        <taxon>Ecdysozoa</taxon>
        <taxon>Nematoda</taxon>
        <taxon>Chromadorea</taxon>
        <taxon>Rhabditida</taxon>
        <taxon>Rhabditina</taxon>
        <taxon>Rhabditomorpha</taxon>
        <taxon>Strongyloidea</taxon>
        <taxon>Strongylidae</taxon>
        <taxon>Cylicocyclus</taxon>
    </lineage>
</organism>
<dbReference type="FunFam" id="3.40.50.11210:FF:000001">
    <property type="entry name" value="Ral GTPase-activating protein subunit alpha-1 isoform 1"/>
    <property type="match status" value="1"/>
</dbReference>
<feature type="region of interest" description="Disordered" evidence="5">
    <location>
        <begin position="844"/>
        <end position="875"/>
    </location>
</feature>
<keyword evidence="3" id="KW-0677">Repeat</keyword>